<accession>A0AAW9R3S5</accession>
<dbReference type="PANTHER" id="PTHR19136">
    <property type="entry name" value="MOLYBDENUM COFACTOR GUANYLYLTRANSFERASE"/>
    <property type="match status" value="1"/>
</dbReference>
<dbReference type="AlphaFoldDB" id="A0AAW9R3S5"/>
<gene>
    <name evidence="9" type="ORF">WB794_12065</name>
</gene>
<dbReference type="InterPro" id="IPR013482">
    <property type="entry name" value="Molybde_CF_guanTrfase"/>
</dbReference>
<comment type="caution">
    <text evidence="9">The sequence shown here is derived from an EMBL/GenBank/DDBJ whole genome shotgun (WGS) entry which is preliminary data.</text>
</comment>
<keyword evidence="1" id="KW-0963">Cytoplasm</keyword>
<sequence length="183" mass="19258">MRTDAPWTGVLLAGGRSRRMGRDKAGLVWNGRTLLQHQSQLLMDAGAQRVVVSGDYPQAQGIPDAVSDQGPLGGLLAVSAVLEDGPLVVLPIDMPQVAPALLAALAQAPARCAHYRGHVLPLRLALDAALRAWLAQSPQLPPEQRSLRALHAACNGTILPLAPGDVRLLANCNTPDEWAALAS</sequence>
<dbReference type="SUPFAM" id="SSF53448">
    <property type="entry name" value="Nucleotide-diphospho-sugar transferases"/>
    <property type="match status" value="1"/>
</dbReference>
<evidence type="ECO:0000313" key="10">
    <source>
        <dbReference type="Proteomes" id="UP001364472"/>
    </source>
</evidence>
<dbReference type="Pfam" id="PF12804">
    <property type="entry name" value="NTP_transf_3"/>
    <property type="match status" value="1"/>
</dbReference>
<evidence type="ECO:0000256" key="2">
    <source>
        <dbReference type="ARBA" id="ARBA00022679"/>
    </source>
</evidence>
<name>A0AAW9R3S5_9GAMM</name>
<dbReference type="GO" id="GO:0061603">
    <property type="term" value="F:molybdenum cofactor guanylyltransferase activity"/>
    <property type="evidence" value="ECO:0007669"/>
    <property type="project" value="UniProtKB-EC"/>
</dbReference>
<evidence type="ECO:0000256" key="1">
    <source>
        <dbReference type="ARBA" id="ARBA00022490"/>
    </source>
</evidence>
<keyword evidence="6" id="KW-0342">GTP-binding</keyword>
<keyword evidence="3" id="KW-0479">Metal-binding</keyword>
<dbReference type="EMBL" id="JBBDHC010000019">
    <property type="protein sequence ID" value="MEJ1250407.1"/>
    <property type="molecule type" value="Genomic_DNA"/>
</dbReference>
<evidence type="ECO:0000259" key="8">
    <source>
        <dbReference type="Pfam" id="PF12804"/>
    </source>
</evidence>
<keyword evidence="4" id="KW-0547">Nucleotide-binding</keyword>
<evidence type="ECO:0000256" key="5">
    <source>
        <dbReference type="ARBA" id="ARBA00022842"/>
    </source>
</evidence>
<evidence type="ECO:0000256" key="4">
    <source>
        <dbReference type="ARBA" id="ARBA00022741"/>
    </source>
</evidence>
<evidence type="ECO:0000256" key="6">
    <source>
        <dbReference type="ARBA" id="ARBA00023134"/>
    </source>
</evidence>
<keyword evidence="10" id="KW-1185">Reference proteome</keyword>
<feature type="domain" description="MobA-like NTP transferase" evidence="8">
    <location>
        <begin position="9"/>
        <end position="148"/>
    </location>
</feature>
<reference evidence="9 10" key="1">
    <citation type="journal article" date="2016" name="Antonie Van Leeuwenhoek">
        <title>Denitratimonas tolerans gen. nov., sp. nov., a denitrifying bacterium isolated from a bioreactor for tannery wastewater treatment.</title>
        <authorList>
            <person name="Han S.I."/>
            <person name="Kim J.O."/>
            <person name="Lee Y.R."/>
            <person name="Ekpeghere K.I."/>
            <person name="Koh S.C."/>
            <person name="Whang K.S."/>
        </authorList>
    </citation>
    <scope>NUCLEOTIDE SEQUENCE [LARGE SCALE GENOMIC DNA]</scope>
    <source>
        <strain evidence="9 10">KACC 17565</strain>
    </source>
</reference>
<protein>
    <submittedName>
        <fullName evidence="9">Molybdenum cofactor guanylyltransferase</fullName>
        <ecNumber evidence="9">2.7.7.77</ecNumber>
    </submittedName>
</protein>
<evidence type="ECO:0000256" key="3">
    <source>
        <dbReference type="ARBA" id="ARBA00022723"/>
    </source>
</evidence>
<dbReference type="Proteomes" id="UP001364472">
    <property type="component" value="Unassembled WGS sequence"/>
</dbReference>
<dbReference type="PANTHER" id="PTHR19136:SF81">
    <property type="entry name" value="MOLYBDENUM COFACTOR GUANYLYLTRANSFERASE"/>
    <property type="match status" value="1"/>
</dbReference>
<keyword evidence="9" id="KW-0548">Nucleotidyltransferase</keyword>
<organism evidence="9 10">
    <name type="scientific">Denitratimonas tolerans</name>
    <dbReference type="NCBI Taxonomy" id="1338420"/>
    <lineage>
        <taxon>Bacteria</taxon>
        <taxon>Pseudomonadati</taxon>
        <taxon>Pseudomonadota</taxon>
        <taxon>Gammaproteobacteria</taxon>
        <taxon>Lysobacterales</taxon>
        <taxon>Lysobacteraceae</taxon>
        <taxon>Denitratimonas</taxon>
    </lineage>
</organism>
<dbReference type="RefSeq" id="WP_337336109.1">
    <property type="nucleotide sequence ID" value="NZ_JBBDHC010000019.1"/>
</dbReference>
<dbReference type="Gene3D" id="3.90.550.10">
    <property type="entry name" value="Spore Coat Polysaccharide Biosynthesis Protein SpsA, Chain A"/>
    <property type="match status" value="1"/>
</dbReference>
<proteinExistence type="predicted"/>
<dbReference type="GO" id="GO:0046872">
    <property type="term" value="F:metal ion binding"/>
    <property type="evidence" value="ECO:0007669"/>
    <property type="project" value="UniProtKB-KW"/>
</dbReference>
<dbReference type="InterPro" id="IPR025877">
    <property type="entry name" value="MobA-like_NTP_Trfase"/>
</dbReference>
<dbReference type="EC" id="2.7.7.77" evidence="9"/>
<evidence type="ECO:0000313" key="9">
    <source>
        <dbReference type="EMBL" id="MEJ1250407.1"/>
    </source>
</evidence>
<evidence type="ECO:0000256" key="7">
    <source>
        <dbReference type="ARBA" id="ARBA00023150"/>
    </source>
</evidence>
<keyword evidence="2 9" id="KW-0808">Transferase</keyword>
<dbReference type="GO" id="GO:1902758">
    <property type="term" value="P:bis(molybdopterin guanine dinucleotide)molybdenum biosynthetic process"/>
    <property type="evidence" value="ECO:0007669"/>
    <property type="project" value="TreeGrafter"/>
</dbReference>
<keyword evidence="5" id="KW-0460">Magnesium</keyword>
<keyword evidence="7" id="KW-0501">Molybdenum cofactor biosynthesis</keyword>
<dbReference type="InterPro" id="IPR029044">
    <property type="entry name" value="Nucleotide-diphossugar_trans"/>
</dbReference>
<dbReference type="GO" id="GO:0005525">
    <property type="term" value="F:GTP binding"/>
    <property type="evidence" value="ECO:0007669"/>
    <property type="project" value="UniProtKB-KW"/>
</dbReference>
<dbReference type="CDD" id="cd02503">
    <property type="entry name" value="MobA"/>
    <property type="match status" value="1"/>
</dbReference>